<gene>
    <name evidence="1" type="ORF">NDK47_23875</name>
</gene>
<evidence type="ECO:0000313" key="2">
    <source>
        <dbReference type="Proteomes" id="UP001056500"/>
    </source>
</evidence>
<dbReference type="Proteomes" id="UP001056500">
    <property type="component" value="Chromosome"/>
</dbReference>
<evidence type="ECO:0000313" key="1">
    <source>
        <dbReference type="EMBL" id="USG65125.1"/>
    </source>
</evidence>
<organism evidence="1 2">
    <name type="scientific">Brevibacillus ruminantium</name>
    <dbReference type="NCBI Taxonomy" id="2950604"/>
    <lineage>
        <taxon>Bacteria</taxon>
        <taxon>Bacillati</taxon>
        <taxon>Bacillota</taxon>
        <taxon>Bacilli</taxon>
        <taxon>Bacillales</taxon>
        <taxon>Paenibacillaceae</taxon>
        <taxon>Brevibacillus</taxon>
    </lineage>
</organism>
<proteinExistence type="predicted"/>
<accession>A0ABY4WH09</accession>
<name>A0ABY4WH09_9BACL</name>
<dbReference type="EMBL" id="CP098755">
    <property type="protein sequence ID" value="USG65125.1"/>
    <property type="molecule type" value="Genomic_DNA"/>
</dbReference>
<dbReference type="RefSeq" id="WP_251872231.1">
    <property type="nucleotide sequence ID" value="NZ_CP098755.1"/>
</dbReference>
<keyword evidence="2" id="KW-1185">Reference proteome</keyword>
<reference evidence="1" key="1">
    <citation type="submission" date="2022-06" db="EMBL/GenBank/DDBJ databases">
        <title>Genome sequencing of Brevibacillus sp. BB3-R1.</title>
        <authorList>
            <person name="Heo J."/>
            <person name="Lee D."/>
            <person name="Won M."/>
            <person name="Han B.-H."/>
            <person name="Hong S.-B."/>
            <person name="Kwon S.-W."/>
        </authorList>
    </citation>
    <scope>NUCLEOTIDE SEQUENCE</scope>
    <source>
        <strain evidence="1">BB3-R1</strain>
    </source>
</reference>
<sequence length="74" mass="9128">MTNRLINDYRAANYVIARLDEENNTYNLQMNFFECDPEGNSYKYFVNEDVTAEEFRFLRDLREPNEIYIEREWD</sequence>
<protein>
    <submittedName>
        <fullName evidence="1">Uncharacterized protein</fullName>
    </submittedName>
</protein>